<sequence length="83" mass="9362">WAAEKGHYNAVETLLVREDVNPNMLNSEYGQTQLYLSVENGDEVVVKTLLVVNHNMSDTKYSRTPLYWPAQSGPEAVIKILLV</sequence>
<keyword evidence="1" id="KW-0677">Repeat</keyword>
<reference evidence="3 4" key="1">
    <citation type="journal article" date="2018" name="Nat. Ecol. Evol.">
        <title>Pezizomycetes genomes reveal the molecular basis of ectomycorrhizal truffle lifestyle.</title>
        <authorList>
            <person name="Murat C."/>
            <person name="Payen T."/>
            <person name="Noel B."/>
            <person name="Kuo A."/>
            <person name="Morin E."/>
            <person name="Chen J."/>
            <person name="Kohler A."/>
            <person name="Krizsan K."/>
            <person name="Balestrini R."/>
            <person name="Da Silva C."/>
            <person name="Montanini B."/>
            <person name="Hainaut M."/>
            <person name="Levati E."/>
            <person name="Barry K.W."/>
            <person name="Belfiori B."/>
            <person name="Cichocki N."/>
            <person name="Clum A."/>
            <person name="Dockter R.B."/>
            <person name="Fauchery L."/>
            <person name="Guy J."/>
            <person name="Iotti M."/>
            <person name="Le Tacon F."/>
            <person name="Lindquist E.A."/>
            <person name="Lipzen A."/>
            <person name="Malagnac F."/>
            <person name="Mello A."/>
            <person name="Molinier V."/>
            <person name="Miyauchi S."/>
            <person name="Poulain J."/>
            <person name="Riccioni C."/>
            <person name="Rubini A."/>
            <person name="Sitrit Y."/>
            <person name="Splivallo R."/>
            <person name="Traeger S."/>
            <person name="Wang M."/>
            <person name="Zifcakova L."/>
            <person name="Wipf D."/>
            <person name="Zambonelli A."/>
            <person name="Paolocci F."/>
            <person name="Nowrousian M."/>
            <person name="Ottonello S."/>
            <person name="Baldrian P."/>
            <person name="Spatafora J.W."/>
            <person name="Henrissat B."/>
            <person name="Nagy L.G."/>
            <person name="Aury J.M."/>
            <person name="Wincker P."/>
            <person name="Grigoriev I.V."/>
            <person name="Bonfante P."/>
            <person name="Martin F.M."/>
        </authorList>
    </citation>
    <scope>NUCLEOTIDE SEQUENCE [LARGE SCALE GENOMIC DNA]</scope>
    <source>
        <strain evidence="3 4">120613-1</strain>
    </source>
</reference>
<organism evidence="3 4">
    <name type="scientific">Choiromyces venosus 120613-1</name>
    <dbReference type="NCBI Taxonomy" id="1336337"/>
    <lineage>
        <taxon>Eukaryota</taxon>
        <taxon>Fungi</taxon>
        <taxon>Dikarya</taxon>
        <taxon>Ascomycota</taxon>
        <taxon>Pezizomycotina</taxon>
        <taxon>Pezizomycetes</taxon>
        <taxon>Pezizales</taxon>
        <taxon>Tuberaceae</taxon>
        <taxon>Choiromyces</taxon>
    </lineage>
</organism>
<dbReference type="Gene3D" id="1.25.40.20">
    <property type="entry name" value="Ankyrin repeat-containing domain"/>
    <property type="match status" value="1"/>
</dbReference>
<keyword evidence="2" id="KW-0040">ANK repeat</keyword>
<gene>
    <name evidence="3" type="ORF">L873DRAFT_1677537</name>
</gene>
<dbReference type="PANTHER" id="PTHR24198">
    <property type="entry name" value="ANKYRIN REPEAT AND PROTEIN KINASE DOMAIN-CONTAINING PROTEIN"/>
    <property type="match status" value="1"/>
</dbReference>
<proteinExistence type="predicted"/>
<dbReference type="Pfam" id="PF12796">
    <property type="entry name" value="Ank_2"/>
    <property type="match status" value="1"/>
</dbReference>
<evidence type="ECO:0000313" key="4">
    <source>
        <dbReference type="Proteomes" id="UP000276215"/>
    </source>
</evidence>
<dbReference type="OrthoDB" id="341259at2759"/>
<dbReference type="STRING" id="1336337.A0A3N4JYJ5"/>
<dbReference type="InterPro" id="IPR002110">
    <property type="entry name" value="Ankyrin_rpt"/>
</dbReference>
<accession>A0A3N4JYJ5</accession>
<protein>
    <submittedName>
        <fullName evidence="3">Uncharacterized protein</fullName>
    </submittedName>
</protein>
<dbReference type="PANTHER" id="PTHR24198:SF165">
    <property type="entry name" value="ANKYRIN REPEAT-CONTAINING PROTEIN-RELATED"/>
    <property type="match status" value="1"/>
</dbReference>
<name>A0A3N4JYJ5_9PEZI</name>
<dbReference type="EMBL" id="ML120375">
    <property type="protein sequence ID" value="RPB01201.1"/>
    <property type="molecule type" value="Genomic_DNA"/>
</dbReference>
<evidence type="ECO:0000256" key="1">
    <source>
        <dbReference type="ARBA" id="ARBA00022737"/>
    </source>
</evidence>
<keyword evidence="4" id="KW-1185">Reference proteome</keyword>
<dbReference type="SUPFAM" id="SSF48403">
    <property type="entry name" value="Ankyrin repeat"/>
    <property type="match status" value="1"/>
</dbReference>
<feature type="non-terminal residue" evidence="3">
    <location>
        <position position="1"/>
    </location>
</feature>
<dbReference type="AlphaFoldDB" id="A0A3N4JYJ5"/>
<dbReference type="Proteomes" id="UP000276215">
    <property type="component" value="Unassembled WGS sequence"/>
</dbReference>
<evidence type="ECO:0000313" key="3">
    <source>
        <dbReference type="EMBL" id="RPB01201.1"/>
    </source>
</evidence>
<evidence type="ECO:0000256" key="2">
    <source>
        <dbReference type="ARBA" id="ARBA00023043"/>
    </source>
</evidence>
<dbReference type="InterPro" id="IPR036770">
    <property type="entry name" value="Ankyrin_rpt-contain_sf"/>
</dbReference>